<evidence type="ECO:0000313" key="5">
    <source>
        <dbReference type="EMBL" id="RNL01201.1"/>
    </source>
</evidence>
<dbReference type="InterPro" id="IPR000160">
    <property type="entry name" value="GGDEF_dom"/>
</dbReference>
<dbReference type="GO" id="GO:0043709">
    <property type="term" value="P:cell adhesion involved in single-species biofilm formation"/>
    <property type="evidence" value="ECO:0007669"/>
    <property type="project" value="TreeGrafter"/>
</dbReference>
<dbReference type="InterPro" id="IPR029787">
    <property type="entry name" value="Nucleotide_cyclase"/>
</dbReference>
<protein>
    <recommendedName>
        <fullName evidence="1">diguanylate cyclase</fullName>
        <ecNumber evidence="1">2.7.7.65</ecNumber>
    </recommendedName>
</protein>
<evidence type="ECO:0000313" key="6">
    <source>
        <dbReference type="Proteomes" id="UP000284283"/>
    </source>
</evidence>
<dbReference type="EC" id="2.7.7.65" evidence="1"/>
<dbReference type="EMBL" id="PYTT01000110">
    <property type="protein sequence ID" value="RNL01201.1"/>
    <property type="molecule type" value="Genomic_DNA"/>
</dbReference>
<comment type="caution">
    <text evidence="5">The sequence shown here is derived from an EMBL/GenBank/DDBJ whole genome shotgun (WGS) entry which is preliminary data.</text>
</comment>
<evidence type="ECO:0000256" key="1">
    <source>
        <dbReference type="ARBA" id="ARBA00012528"/>
    </source>
</evidence>
<dbReference type="PANTHER" id="PTHR45138:SF9">
    <property type="entry name" value="DIGUANYLATE CYCLASE DGCM-RELATED"/>
    <property type="match status" value="1"/>
</dbReference>
<sequence>MAAAIRNRRKAPTIYERTDRQYNRGFLADAIERLPTGGRLGLAVLDFDFKRLNDAHGHRVGNRALPIVSAVLKRNAHAADIAARRGGEELLVAFPGIFAQAFLALQRTGPADPRTPGRPGQQRLASHRQLWRDSDRTLRAPRLRKGLLRCRCAALGGQVQRQGARHAKLRARCATPADAERAAGAADRPATSSIH</sequence>
<dbReference type="RefSeq" id="WP_080762901.1">
    <property type="nucleotide sequence ID" value="NZ_CP025272.1"/>
</dbReference>
<evidence type="ECO:0000259" key="4">
    <source>
        <dbReference type="SMART" id="SM00267"/>
    </source>
</evidence>
<dbReference type="Pfam" id="PF00990">
    <property type="entry name" value="GGDEF"/>
    <property type="match status" value="1"/>
</dbReference>
<dbReference type="GO" id="GO:1902201">
    <property type="term" value="P:negative regulation of bacterial-type flagellum-dependent cell motility"/>
    <property type="evidence" value="ECO:0007669"/>
    <property type="project" value="TreeGrafter"/>
</dbReference>
<evidence type="ECO:0000256" key="3">
    <source>
        <dbReference type="SAM" id="MobiDB-lite"/>
    </source>
</evidence>
<evidence type="ECO:0000256" key="2">
    <source>
        <dbReference type="ARBA" id="ARBA00034247"/>
    </source>
</evidence>
<dbReference type="SMART" id="SM00267">
    <property type="entry name" value="GGDEF"/>
    <property type="match status" value="1"/>
</dbReference>
<dbReference type="InterPro" id="IPR050469">
    <property type="entry name" value="Diguanylate_Cyclase"/>
</dbReference>
<comment type="catalytic activity">
    <reaction evidence="2">
        <text>2 GTP = 3',3'-c-di-GMP + 2 diphosphate</text>
        <dbReference type="Rhea" id="RHEA:24898"/>
        <dbReference type="ChEBI" id="CHEBI:33019"/>
        <dbReference type="ChEBI" id="CHEBI:37565"/>
        <dbReference type="ChEBI" id="CHEBI:58805"/>
        <dbReference type="EC" id="2.7.7.65"/>
    </reaction>
</comment>
<feature type="domain" description="GGDEF" evidence="4">
    <location>
        <begin position="2"/>
        <end position="153"/>
    </location>
</feature>
<dbReference type="SUPFAM" id="SSF55073">
    <property type="entry name" value="Nucleotide cyclase"/>
    <property type="match status" value="1"/>
</dbReference>
<dbReference type="GO" id="GO:0052621">
    <property type="term" value="F:diguanylate cyclase activity"/>
    <property type="evidence" value="ECO:0007669"/>
    <property type="project" value="UniProtKB-EC"/>
</dbReference>
<feature type="region of interest" description="Disordered" evidence="3">
    <location>
        <begin position="175"/>
        <end position="195"/>
    </location>
</feature>
<accession>A0AAE8F718</accession>
<proteinExistence type="predicted"/>
<dbReference type="PANTHER" id="PTHR45138">
    <property type="entry name" value="REGULATORY COMPONENTS OF SENSORY TRANSDUCTION SYSTEM"/>
    <property type="match status" value="1"/>
</dbReference>
<dbReference type="InterPro" id="IPR043128">
    <property type="entry name" value="Rev_trsase/Diguanyl_cyclase"/>
</dbReference>
<dbReference type="NCBIfam" id="TIGR00254">
    <property type="entry name" value="GGDEF"/>
    <property type="match status" value="1"/>
</dbReference>
<dbReference type="AlphaFoldDB" id="A0AAE8F718"/>
<dbReference type="GO" id="GO:0005886">
    <property type="term" value="C:plasma membrane"/>
    <property type="evidence" value="ECO:0007669"/>
    <property type="project" value="TreeGrafter"/>
</dbReference>
<dbReference type="Proteomes" id="UP000284283">
    <property type="component" value="Unassembled WGS sequence"/>
</dbReference>
<name>A0AAE8F718_XANVA</name>
<gene>
    <name evidence="5" type="ORF">C9386_12780</name>
</gene>
<dbReference type="KEGG" id="xva:C7V42_07035"/>
<dbReference type="Gene3D" id="3.30.70.270">
    <property type="match status" value="1"/>
</dbReference>
<organism evidence="5 6">
    <name type="scientific">Xanthomonas vasicola pv. vasculorum</name>
    <dbReference type="NCBI Taxonomy" id="325776"/>
    <lineage>
        <taxon>Bacteria</taxon>
        <taxon>Pseudomonadati</taxon>
        <taxon>Pseudomonadota</taxon>
        <taxon>Gammaproteobacteria</taxon>
        <taxon>Lysobacterales</taxon>
        <taxon>Lysobacteraceae</taxon>
        <taxon>Xanthomonas</taxon>
    </lineage>
</organism>
<reference evidence="5 6" key="1">
    <citation type="submission" date="2018-03" db="EMBL/GenBank/DDBJ databases">
        <authorList>
            <person name="Wu G."/>
        </authorList>
    </citation>
    <scope>NUCLEOTIDE SEQUENCE [LARGE SCALE GENOMIC DNA]</scope>
    <source>
        <strain evidence="5 6">SAM-118</strain>
    </source>
</reference>
<feature type="region of interest" description="Disordered" evidence="3">
    <location>
        <begin position="108"/>
        <end position="129"/>
    </location>
</feature>